<accession>A0A3S7PBS9</accession>
<protein>
    <submittedName>
        <fullName evidence="1">Uncharacterized protein</fullName>
    </submittedName>
</protein>
<name>A0A3S7PBS9_AERCA</name>
<organism evidence="1 2">
    <name type="scientific">Aeromonas caviae</name>
    <name type="common">Aeromonas punctata</name>
    <dbReference type="NCBI Taxonomy" id="648"/>
    <lineage>
        <taxon>Bacteria</taxon>
        <taxon>Pseudomonadati</taxon>
        <taxon>Pseudomonadota</taxon>
        <taxon>Gammaproteobacteria</taxon>
        <taxon>Aeromonadales</taxon>
        <taxon>Aeromonadaceae</taxon>
        <taxon>Aeromonas</taxon>
    </lineage>
</organism>
<gene>
    <name evidence="1" type="ORF">C1C91_05720</name>
</gene>
<sequence length="133" mass="14755">MKKVIWFTVAMALGLGLTVAYKKHTEKEKAKEAALIKLATDLCNHIDTKLIRSLRESKKAGFEAFTVASEVKRDIRKDSADGRLPAELDVSINASVNAAYHAKETETVESTLNIARYTCAAELIKLYTKKTPQ</sequence>
<reference evidence="1" key="1">
    <citation type="journal article" date="2019" name="J Environ">
        <title>Genetic characterization and potential molecular dissemination mechanism of tet (31) gene in Aeromonas caviae from an oxytetracycline wastewater treatment system.</title>
        <authorList>
            <person name="Shi Y."/>
            <person name="Tian Z."/>
            <person name="Leclercq S.O."/>
            <person name="Zhang H."/>
            <person name="Yang M."/>
            <person name="Zhang Y."/>
        </authorList>
    </citation>
    <scope>NUCLEOTIDE SEQUENCE</scope>
    <source>
        <strain evidence="1">T25-39</strain>
    </source>
</reference>
<dbReference type="AlphaFoldDB" id="A0A3S7PBS9"/>
<dbReference type="Proteomes" id="UP000266778">
    <property type="component" value="Chromosome"/>
</dbReference>
<proteinExistence type="predicted"/>
<evidence type="ECO:0000313" key="1">
    <source>
        <dbReference type="EMBL" id="AXB04570.1"/>
    </source>
</evidence>
<evidence type="ECO:0000313" key="2">
    <source>
        <dbReference type="Proteomes" id="UP000266778"/>
    </source>
</evidence>
<dbReference type="EMBL" id="CP025706">
    <property type="protein sequence ID" value="AXB04570.1"/>
    <property type="molecule type" value="Genomic_DNA"/>
</dbReference>
<dbReference type="RefSeq" id="WP_119197010.1">
    <property type="nucleotide sequence ID" value="NZ_JAYGOL010000028.1"/>
</dbReference>